<evidence type="ECO:0000313" key="3">
    <source>
        <dbReference type="Proteomes" id="UP001430306"/>
    </source>
</evidence>
<protein>
    <submittedName>
        <fullName evidence="2">Uncharacterized protein</fullName>
    </submittedName>
</protein>
<evidence type="ECO:0000313" key="2">
    <source>
        <dbReference type="EMBL" id="MCC9644461.1"/>
    </source>
</evidence>
<dbReference type="RefSeq" id="WP_230276195.1">
    <property type="nucleotide sequence ID" value="NZ_JAJKFW010000054.1"/>
</dbReference>
<feature type="transmembrane region" description="Helical" evidence="1">
    <location>
        <begin position="89"/>
        <end position="107"/>
    </location>
</feature>
<evidence type="ECO:0000256" key="1">
    <source>
        <dbReference type="SAM" id="Phobius"/>
    </source>
</evidence>
<feature type="transmembrane region" description="Helical" evidence="1">
    <location>
        <begin position="59"/>
        <end position="77"/>
    </location>
</feature>
<gene>
    <name evidence="2" type="ORF">LOC71_19490</name>
</gene>
<keyword evidence="3" id="KW-1185">Reference proteome</keyword>
<proteinExistence type="predicted"/>
<name>A0ABS8NLL0_9BACT</name>
<accession>A0ABS8NLL0</accession>
<sequence>MSDSQMNERAVTPKQFGEAVGQLLRHRHVIGACVLLLRIVFAVLGTAAVWMFLSQFFRITPPLGELIILPTFLLLLLCNREEALDALRAYTGAAIGFATANLILGLVFYREVVFATLGGFFLAVVWNRRLRRRRKLNE</sequence>
<keyword evidence="1" id="KW-1133">Transmembrane helix</keyword>
<feature type="transmembrane region" description="Helical" evidence="1">
    <location>
        <begin position="113"/>
        <end position="130"/>
    </location>
</feature>
<dbReference type="EMBL" id="JAJKFW010000054">
    <property type="protein sequence ID" value="MCC9644461.1"/>
    <property type="molecule type" value="Genomic_DNA"/>
</dbReference>
<keyword evidence="1" id="KW-0812">Transmembrane</keyword>
<organism evidence="2 3">
    <name type="scientific">Rhodopirellula halodulae</name>
    <dbReference type="NCBI Taxonomy" id="2894198"/>
    <lineage>
        <taxon>Bacteria</taxon>
        <taxon>Pseudomonadati</taxon>
        <taxon>Planctomycetota</taxon>
        <taxon>Planctomycetia</taxon>
        <taxon>Pirellulales</taxon>
        <taxon>Pirellulaceae</taxon>
        <taxon>Rhodopirellula</taxon>
    </lineage>
</organism>
<reference evidence="2" key="1">
    <citation type="submission" date="2021-11" db="EMBL/GenBank/DDBJ databases">
        <title>Genome sequence.</title>
        <authorList>
            <person name="Sun Q."/>
        </authorList>
    </citation>
    <scope>NUCLEOTIDE SEQUENCE</scope>
    <source>
        <strain evidence="2">JC740</strain>
    </source>
</reference>
<comment type="caution">
    <text evidence="2">The sequence shown here is derived from an EMBL/GenBank/DDBJ whole genome shotgun (WGS) entry which is preliminary data.</text>
</comment>
<keyword evidence="1" id="KW-0472">Membrane</keyword>
<feature type="transmembrane region" description="Helical" evidence="1">
    <location>
        <begin position="29"/>
        <end position="53"/>
    </location>
</feature>
<dbReference type="Proteomes" id="UP001430306">
    <property type="component" value="Unassembled WGS sequence"/>
</dbReference>